<dbReference type="Proteomes" id="UP000485880">
    <property type="component" value="Unassembled WGS sequence"/>
</dbReference>
<dbReference type="EMBL" id="CABFMQ020000013">
    <property type="protein sequence ID" value="VTZ48720.1"/>
    <property type="molecule type" value="Genomic_DNA"/>
</dbReference>
<proteinExistence type="predicted"/>
<keyword evidence="3" id="KW-1185">Reference proteome</keyword>
<feature type="chain" id="PRO_5032787942" description="Sulfur globule protein" evidence="1">
    <location>
        <begin position="19"/>
        <end position="65"/>
    </location>
</feature>
<evidence type="ECO:0000313" key="2">
    <source>
        <dbReference type="EMBL" id="VTZ48720.1"/>
    </source>
</evidence>
<sequence length="65" mass="6887">MLKKILAVMFLTSAVSFAAPATAWAHAYHRHHHGGWGHHYGWRHGGGAYQGGGAQHGGGHGYGGR</sequence>
<accession>A0A8B6M385</accession>
<evidence type="ECO:0008006" key="4">
    <source>
        <dbReference type="Google" id="ProtNLM"/>
    </source>
</evidence>
<feature type="signal peptide" evidence="1">
    <location>
        <begin position="1"/>
        <end position="18"/>
    </location>
</feature>
<dbReference type="AlphaFoldDB" id="A0A8B6M385"/>
<organism evidence="2 3">
    <name type="scientific">Methylocella tundrae</name>
    <dbReference type="NCBI Taxonomy" id="227605"/>
    <lineage>
        <taxon>Bacteria</taxon>
        <taxon>Pseudomonadati</taxon>
        <taxon>Pseudomonadota</taxon>
        <taxon>Alphaproteobacteria</taxon>
        <taxon>Hyphomicrobiales</taxon>
        <taxon>Beijerinckiaceae</taxon>
        <taxon>Methylocella</taxon>
    </lineage>
</organism>
<reference evidence="2 3" key="1">
    <citation type="submission" date="2019-05" db="EMBL/GenBank/DDBJ databases">
        <authorList>
            <person name="Farhan Ul Haque M."/>
        </authorList>
    </citation>
    <scope>NUCLEOTIDE SEQUENCE [LARGE SCALE GENOMIC DNA]</scope>
    <source>
        <strain evidence="2">2</strain>
    </source>
</reference>
<gene>
    <name evidence="2" type="ORF">MPC4_110020</name>
</gene>
<protein>
    <recommendedName>
        <fullName evidence="4">Sulfur globule protein</fullName>
    </recommendedName>
</protein>
<keyword evidence="1" id="KW-0732">Signal</keyword>
<evidence type="ECO:0000313" key="3">
    <source>
        <dbReference type="Proteomes" id="UP000485880"/>
    </source>
</evidence>
<comment type="caution">
    <text evidence="2">The sequence shown here is derived from an EMBL/GenBank/DDBJ whole genome shotgun (WGS) entry which is preliminary data.</text>
</comment>
<evidence type="ECO:0000256" key="1">
    <source>
        <dbReference type="SAM" id="SignalP"/>
    </source>
</evidence>
<name>A0A8B6M385_METTU</name>